<dbReference type="PANTHER" id="PTHR42856:SF1">
    <property type="entry name" value="ACYL-COENZYME A THIOESTERASE PAAI"/>
    <property type="match status" value="1"/>
</dbReference>
<dbReference type="InterPro" id="IPR052723">
    <property type="entry name" value="Acyl-CoA_thioesterase_PaaI"/>
</dbReference>
<reference evidence="4" key="1">
    <citation type="submission" date="2019-07" db="EMBL/GenBank/DDBJ databases">
        <title>Arthrobacter KR32 sp. nov., isolated from mountain cheese made of cows milk.</title>
        <authorList>
            <person name="Flegler A."/>
        </authorList>
    </citation>
    <scope>NUCLEOTIDE SEQUENCE [LARGE SCALE GENOMIC DNA]</scope>
    <source>
        <strain evidence="4">KR32</strain>
    </source>
</reference>
<dbReference type="Pfam" id="PF03061">
    <property type="entry name" value="4HBT"/>
    <property type="match status" value="1"/>
</dbReference>
<dbReference type="CDD" id="cd03443">
    <property type="entry name" value="PaaI_thioesterase"/>
    <property type="match status" value="1"/>
</dbReference>
<protein>
    <submittedName>
        <fullName evidence="3">Hotdog fold thioesterase</fullName>
    </submittedName>
</protein>
<feature type="domain" description="Thioesterase" evidence="2">
    <location>
        <begin position="43"/>
        <end position="120"/>
    </location>
</feature>
<dbReference type="InterPro" id="IPR029069">
    <property type="entry name" value="HotDog_dom_sf"/>
</dbReference>
<evidence type="ECO:0000313" key="3">
    <source>
        <dbReference type="EMBL" id="MPY11704.1"/>
    </source>
</evidence>
<dbReference type="EMBL" id="VJXX01000005">
    <property type="protein sequence ID" value="MPY11704.1"/>
    <property type="molecule type" value="Genomic_DNA"/>
</dbReference>
<dbReference type="InterPro" id="IPR003736">
    <property type="entry name" value="PAAI_dom"/>
</dbReference>
<dbReference type="GO" id="GO:0016289">
    <property type="term" value="F:acyl-CoA hydrolase activity"/>
    <property type="evidence" value="ECO:0007669"/>
    <property type="project" value="TreeGrafter"/>
</dbReference>
<name>A0A7X1NRS0_9MICC</name>
<gene>
    <name evidence="3" type="ORF">FNH21_13435</name>
</gene>
<organism evidence="3 4">
    <name type="scientific">Arthrobacter bussei</name>
    <dbReference type="NCBI Taxonomy" id="2594179"/>
    <lineage>
        <taxon>Bacteria</taxon>
        <taxon>Bacillati</taxon>
        <taxon>Actinomycetota</taxon>
        <taxon>Actinomycetes</taxon>
        <taxon>Micrococcales</taxon>
        <taxon>Micrococcaceae</taxon>
        <taxon>Arthrobacter</taxon>
    </lineage>
</organism>
<accession>A0A7X1NRS0</accession>
<dbReference type="AlphaFoldDB" id="A0A7X1NRS0"/>
<keyword evidence="1" id="KW-0378">Hydrolase</keyword>
<dbReference type="SUPFAM" id="SSF54637">
    <property type="entry name" value="Thioesterase/thiol ester dehydrase-isomerase"/>
    <property type="match status" value="1"/>
</dbReference>
<dbReference type="PANTHER" id="PTHR42856">
    <property type="entry name" value="ACYL-COENZYME A THIOESTERASE PAAI"/>
    <property type="match status" value="1"/>
</dbReference>
<evidence type="ECO:0000256" key="1">
    <source>
        <dbReference type="ARBA" id="ARBA00022801"/>
    </source>
</evidence>
<dbReference type="Proteomes" id="UP000326464">
    <property type="component" value="Unassembled WGS sequence"/>
</dbReference>
<sequence length="133" mass="13720">MPVIHPLLENDHMSAWLGVSVEAAEPGRARISMVLRRDMVNGFGMAHGGVLFAFADTCFALACNDPAGTPGVITVASGADVTFLAPAYEGQTLTAVGSVLSSTGRSGLYDVHVTSGTGSVAEFRGRSRTIPAP</sequence>
<dbReference type="RefSeq" id="WP_152816560.1">
    <property type="nucleotide sequence ID" value="NZ_VJXX01000005.1"/>
</dbReference>
<dbReference type="Gene3D" id="3.10.129.10">
    <property type="entry name" value="Hotdog Thioesterase"/>
    <property type="match status" value="1"/>
</dbReference>
<evidence type="ECO:0000259" key="2">
    <source>
        <dbReference type="Pfam" id="PF03061"/>
    </source>
</evidence>
<comment type="caution">
    <text evidence="3">The sequence shown here is derived from an EMBL/GenBank/DDBJ whole genome shotgun (WGS) entry which is preliminary data.</text>
</comment>
<evidence type="ECO:0000313" key="4">
    <source>
        <dbReference type="Proteomes" id="UP000326464"/>
    </source>
</evidence>
<keyword evidence="4" id="KW-1185">Reference proteome</keyword>
<dbReference type="NCBIfam" id="TIGR00369">
    <property type="entry name" value="unchar_dom_1"/>
    <property type="match status" value="1"/>
</dbReference>
<dbReference type="OrthoDB" id="32575at2"/>
<dbReference type="InterPro" id="IPR006683">
    <property type="entry name" value="Thioestr_dom"/>
</dbReference>
<proteinExistence type="predicted"/>